<dbReference type="AlphaFoldDB" id="A0A0D9UZ35"/>
<dbReference type="Proteomes" id="UP000032180">
    <property type="component" value="Chromosome 1"/>
</dbReference>
<evidence type="ECO:0000256" key="1">
    <source>
        <dbReference type="SAM" id="MobiDB-lite"/>
    </source>
</evidence>
<protein>
    <submittedName>
        <fullName evidence="2">Uncharacterized protein</fullName>
    </submittedName>
</protein>
<reference evidence="3" key="2">
    <citation type="submission" date="2013-12" db="EMBL/GenBank/DDBJ databases">
        <authorList>
            <person name="Yu Y."/>
            <person name="Lee S."/>
            <person name="de Baynast K."/>
            <person name="Wissotski M."/>
            <person name="Liu L."/>
            <person name="Talag J."/>
            <person name="Goicoechea J."/>
            <person name="Angelova A."/>
            <person name="Jetty R."/>
            <person name="Kudrna D."/>
            <person name="Golser W."/>
            <person name="Rivera L."/>
            <person name="Zhang J."/>
            <person name="Wing R."/>
        </authorList>
    </citation>
    <scope>NUCLEOTIDE SEQUENCE</scope>
</reference>
<evidence type="ECO:0000313" key="2">
    <source>
        <dbReference type="EnsemblPlants" id="LPERR01G09010.1"/>
    </source>
</evidence>
<evidence type="ECO:0000313" key="3">
    <source>
        <dbReference type="Proteomes" id="UP000032180"/>
    </source>
</evidence>
<dbReference type="EnsemblPlants" id="LPERR01G09010.1">
    <property type="protein sequence ID" value="LPERR01G09010.1"/>
    <property type="gene ID" value="LPERR01G09010"/>
</dbReference>
<proteinExistence type="predicted"/>
<accession>A0A0D9UZ35</accession>
<feature type="region of interest" description="Disordered" evidence="1">
    <location>
        <begin position="1"/>
        <end position="41"/>
    </location>
</feature>
<reference evidence="2 3" key="1">
    <citation type="submission" date="2012-08" db="EMBL/GenBank/DDBJ databases">
        <title>Oryza genome evolution.</title>
        <authorList>
            <person name="Wing R.A."/>
        </authorList>
    </citation>
    <scope>NUCLEOTIDE SEQUENCE</scope>
</reference>
<keyword evidence="3" id="KW-1185">Reference proteome</keyword>
<organism evidence="2 3">
    <name type="scientific">Leersia perrieri</name>
    <dbReference type="NCBI Taxonomy" id="77586"/>
    <lineage>
        <taxon>Eukaryota</taxon>
        <taxon>Viridiplantae</taxon>
        <taxon>Streptophyta</taxon>
        <taxon>Embryophyta</taxon>
        <taxon>Tracheophyta</taxon>
        <taxon>Spermatophyta</taxon>
        <taxon>Magnoliopsida</taxon>
        <taxon>Liliopsida</taxon>
        <taxon>Poales</taxon>
        <taxon>Poaceae</taxon>
        <taxon>BOP clade</taxon>
        <taxon>Oryzoideae</taxon>
        <taxon>Oryzeae</taxon>
        <taxon>Oryzinae</taxon>
        <taxon>Leersia</taxon>
    </lineage>
</organism>
<reference evidence="2" key="3">
    <citation type="submission" date="2015-04" db="UniProtKB">
        <authorList>
            <consortium name="EnsemblPlants"/>
        </authorList>
    </citation>
    <scope>IDENTIFICATION</scope>
</reference>
<dbReference type="HOGENOM" id="CLU_1799216_0_0_1"/>
<dbReference type="Gramene" id="LPERR01G09010.1">
    <property type="protein sequence ID" value="LPERR01G09010.1"/>
    <property type="gene ID" value="LPERR01G09010"/>
</dbReference>
<dbReference type="STRING" id="77586.A0A0D9UZ35"/>
<name>A0A0D9UZ35_9ORYZ</name>
<dbReference type="eggNOG" id="ENOG502QUAW">
    <property type="taxonomic scope" value="Eukaryota"/>
</dbReference>
<sequence>MEDGFGGSAPALASTPTPRGRGGRRVQRRTAQEPEAPAMGFKLPVLNSTDGAHQELLVAAMEYSSIPQIVELPLVPEPAPVPVNADGASEEAARSILSPLLKDLISSVAVAGQDGAGLGLGIGFGGLGCVDIAGVNFCRIASPL</sequence>